<evidence type="ECO:0000259" key="4">
    <source>
        <dbReference type="Pfam" id="PF00085"/>
    </source>
</evidence>
<dbReference type="SUPFAM" id="SSF52833">
    <property type="entry name" value="Thioredoxin-like"/>
    <property type="match status" value="1"/>
</dbReference>
<dbReference type="InterPro" id="IPR011990">
    <property type="entry name" value="TPR-like_helical_dom_sf"/>
</dbReference>
<evidence type="ECO:0000256" key="3">
    <source>
        <dbReference type="SAM" id="MobiDB-lite"/>
    </source>
</evidence>
<dbReference type="SUPFAM" id="SSF48452">
    <property type="entry name" value="TPR-like"/>
    <property type="match status" value="1"/>
</dbReference>
<accession>A0A7W3JBM0</accession>
<organism evidence="5 6">
    <name type="scientific">Promicromonospora sukumoe</name>
    <dbReference type="NCBI Taxonomy" id="88382"/>
    <lineage>
        <taxon>Bacteria</taxon>
        <taxon>Bacillati</taxon>
        <taxon>Actinomycetota</taxon>
        <taxon>Actinomycetes</taxon>
        <taxon>Micrococcales</taxon>
        <taxon>Promicromonosporaceae</taxon>
        <taxon>Promicromonospora</taxon>
    </lineage>
</organism>
<dbReference type="PANTHER" id="PTHR45663:SF11">
    <property type="entry name" value="GEO12009P1"/>
    <property type="match status" value="1"/>
</dbReference>
<dbReference type="Gene3D" id="1.25.40.10">
    <property type="entry name" value="Tetratricopeptide repeat domain"/>
    <property type="match status" value="1"/>
</dbReference>
<name>A0A7W3JBM0_9MICO</name>
<sequence>MSSTSPQPGPARSSQPEFAVRGAVDLSALNRPQAPPPGQPGGAPEAGGFVVDVSEANFETLVRESATYPVVILLWIPTDQANADLGVTMGRLAQEYAGRFLLGRVDAQANPQVAAAFQVQGVPTVVAVLQGQPLPLFQGGADEQQIRGVLDQVLAAAEQNGVTGVAPGAVAPEGDEPEAEPEQPLPPLHQEAYDAIERDDLDGAAAAYEKALRQDPKDADATAGLAQVHLMQRTHDSDLAAVRQAAAAAPSDVDAALAVADMDMLGGKVDDAFARLLDLLTETDAEGKEKIRVRLLELFEIAGTTDPRVSKARKRLAISLY</sequence>
<evidence type="ECO:0000313" key="6">
    <source>
        <dbReference type="Proteomes" id="UP000540568"/>
    </source>
</evidence>
<evidence type="ECO:0000256" key="2">
    <source>
        <dbReference type="ARBA" id="ARBA00023284"/>
    </source>
</evidence>
<dbReference type="PANTHER" id="PTHR45663">
    <property type="entry name" value="GEO12009P1"/>
    <property type="match status" value="1"/>
</dbReference>
<dbReference type="GO" id="GO:0005737">
    <property type="term" value="C:cytoplasm"/>
    <property type="evidence" value="ECO:0007669"/>
    <property type="project" value="TreeGrafter"/>
</dbReference>
<evidence type="ECO:0000313" key="5">
    <source>
        <dbReference type="EMBL" id="MBA8809888.1"/>
    </source>
</evidence>
<gene>
    <name evidence="5" type="ORF">FHX71_003864</name>
</gene>
<keyword evidence="2" id="KW-0676">Redox-active center</keyword>
<dbReference type="RefSeq" id="WP_182619087.1">
    <property type="nucleotide sequence ID" value="NZ_BAAATF010000004.1"/>
</dbReference>
<dbReference type="Gene3D" id="3.40.30.10">
    <property type="entry name" value="Glutaredoxin"/>
    <property type="match status" value="1"/>
</dbReference>
<dbReference type="AlphaFoldDB" id="A0A7W3JBM0"/>
<protein>
    <submittedName>
        <fullName evidence="5">Putative thioredoxin</fullName>
    </submittedName>
</protein>
<dbReference type="InterPro" id="IPR013766">
    <property type="entry name" value="Thioredoxin_domain"/>
</dbReference>
<evidence type="ECO:0000256" key="1">
    <source>
        <dbReference type="ARBA" id="ARBA00008987"/>
    </source>
</evidence>
<dbReference type="CDD" id="cd02956">
    <property type="entry name" value="ybbN"/>
    <property type="match status" value="1"/>
</dbReference>
<dbReference type="InterPro" id="IPR036249">
    <property type="entry name" value="Thioredoxin-like_sf"/>
</dbReference>
<keyword evidence="6" id="KW-1185">Reference proteome</keyword>
<comment type="similarity">
    <text evidence="1">Belongs to the thioredoxin family.</text>
</comment>
<proteinExistence type="inferred from homology"/>
<dbReference type="Pfam" id="PF00085">
    <property type="entry name" value="Thioredoxin"/>
    <property type="match status" value="1"/>
</dbReference>
<feature type="region of interest" description="Disordered" evidence="3">
    <location>
        <begin position="167"/>
        <end position="186"/>
    </location>
</feature>
<feature type="domain" description="Thioredoxin" evidence="4">
    <location>
        <begin position="50"/>
        <end position="150"/>
    </location>
</feature>
<dbReference type="GO" id="GO:0015035">
    <property type="term" value="F:protein-disulfide reductase activity"/>
    <property type="evidence" value="ECO:0007669"/>
    <property type="project" value="TreeGrafter"/>
</dbReference>
<dbReference type="GO" id="GO:0006950">
    <property type="term" value="P:response to stress"/>
    <property type="evidence" value="ECO:0007669"/>
    <property type="project" value="UniProtKB-ARBA"/>
</dbReference>
<dbReference type="Pfam" id="PF14561">
    <property type="entry name" value="TPR_20"/>
    <property type="match status" value="1"/>
</dbReference>
<comment type="caution">
    <text evidence="5">The sequence shown here is derived from an EMBL/GenBank/DDBJ whole genome shotgun (WGS) entry which is preliminary data.</text>
</comment>
<feature type="region of interest" description="Disordered" evidence="3">
    <location>
        <begin position="28"/>
        <end position="48"/>
    </location>
</feature>
<reference evidence="5 6" key="1">
    <citation type="submission" date="2020-07" db="EMBL/GenBank/DDBJ databases">
        <title>Sequencing the genomes of 1000 actinobacteria strains.</title>
        <authorList>
            <person name="Klenk H.-P."/>
        </authorList>
    </citation>
    <scope>NUCLEOTIDE SEQUENCE [LARGE SCALE GENOMIC DNA]</scope>
    <source>
        <strain evidence="5 6">DSM 44121</strain>
    </source>
</reference>
<dbReference type="EMBL" id="JACGWV010000002">
    <property type="protein sequence ID" value="MBA8809888.1"/>
    <property type="molecule type" value="Genomic_DNA"/>
</dbReference>
<dbReference type="Proteomes" id="UP000540568">
    <property type="component" value="Unassembled WGS sequence"/>
</dbReference>